<keyword evidence="1 4" id="KW-0812">Transmembrane</keyword>
<feature type="transmembrane region" description="Helical" evidence="4">
    <location>
        <begin position="108"/>
        <end position="131"/>
    </location>
</feature>
<evidence type="ECO:0000313" key="7">
    <source>
        <dbReference type="Proteomes" id="UP001247754"/>
    </source>
</evidence>
<dbReference type="Gene3D" id="1.20.1250.20">
    <property type="entry name" value="MFS general substrate transporter like domains"/>
    <property type="match status" value="1"/>
</dbReference>
<dbReference type="InterPro" id="IPR036259">
    <property type="entry name" value="MFS_trans_sf"/>
</dbReference>
<sequence length="392" mass="38354">MARTETPAAPRTALLLLAAAVLANGAAGLLYVWSLFILPIERVLTLGRADLGLVSSLALISFTAGVAVLPWVVARAGRAGAAVLAFALIGGGHLAFGLWPSWGVLAVGYGLGFGAGSGLAYGLALSLAAGLPARVRALAIGLAMGAFALSGILLPLVLGGWIAASDPGAAFLRIGVAALGVGLACLLALTLAGTGPAAGTAAPEAPPPPAMDRPFLILSLVFFLICFTGLAVVSQVAAIAADAGIANAGHAATVLTLGYLAGSLLGAPLAERAGERAILLALGGVALAGALAMLAPAKAALFPGAALIGATFGGSGSIMPVLLGLRYGAAHIPRLYGRMIIAYGLAGLVAPGAAGLLYESARGYAPVLALCAACAALSLAAVLMLKGSARPR</sequence>
<dbReference type="PROSITE" id="PS50850">
    <property type="entry name" value="MFS"/>
    <property type="match status" value="1"/>
</dbReference>
<proteinExistence type="predicted"/>
<dbReference type="InterPro" id="IPR020846">
    <property type="entry name" value="MFS_dom"/>
</dbReference>
<feature type="transmembrane region" description="Helical" evidence="4">
    <location>
        <begin position="364"/>
        <end position="385"/>
    </location>
</feature>
<keyword evidence="7" id="KW-1185">Reference proteome</keyword>
<accession>A0ABU1FFE8</accession>
<feature type="transmembrane region" description="Helical" evidence="4">
    <location>
        <begin position="53"/>
        <end position="74"/>
    </location>
</feature>
<gene>
    <name evidence="6" type="ORF">RGD00_21610</name>
</gene>
<name>A0ABU1FFE8_9RHOB</name>
<comment type="caution">
    <text evidence="6">The sequence shown here is derived from an EMBL/GenBank/DDBJ whole genome shotgun (WGS) entry which is preliminary data.</text>
</comment>
<keyword evidence="2 4" id="KW-1133">Transmembrane helix</keyword>
<feature type="transmembrane region" description="Helical" evidence="4">
    <location>
        <begin position="245"/>
        <end position="265"/>
    </location>
</feature>
<dbReference type="EMBL" id="JAVKPH010000053">
    <property type="protein sequence ID" value="MDR5655209.1"/>
    <property type="molecule type" value="Genomic_DNA"/>
</dbReference>
<dbReference type="PANTHER" id="PTHR11360">
    <property type="entry name" value="MONOCARBOXYLATE TRANSPORTER"/>
    <property type="match status" value="1"/>
</dbReference>
<feature type="domain" description="Major facilitator superfamily (MFS) profile" evidence="5">
    <location>
        <begin position="13"/>
        <end position="390"/>
    </location>
</feature>
<protein>
    <submittedName>
        <fullName evidence="6">YbfB/YjiJ family MFS transporter</fullName>
    </submittedName>
</protein>
<evidence type="ECO:0000259" key="5">
    <source>
        <dbReference type="PROSITE" id="PS50850"/>
    </source>
</evidence>
<evidence type="ECO:0000256" key="1">
    <source>
        <dbReference type="ARBA" id="ARBA00022692"/>
    </source>
</evidence>
<feature type="transmembrane region" description="Helical" evidence="4">
    <location>
        <begin position="335"/>
        <end position="358"/>
    </location>
</feature>
<feature type="transmembrane region" description="Helical" evidence="4">
    <location>
        <begin position="170"/>
        <end position="194"/>
    </location>
</feature>
<feature type="transmembrane region" description="Helical" evidence="4">
    <location>
        <begin position="301"/>
        <end position="323"/>
    </location>
</feature>
<dbReference type="SUPFAM" id="SSF103473">
    <property type="entry name" value="MFS general substrate transporter"/>
    <property type="match status" value="1"/>
</dbReference>
<feature type="transmembrane region" description="Helical" evidence="4">
    <location>
        <begin position="215"/>
        <end position="239"/>
    </location>
</feature>
<feature type="transmembrane region" description="Helical" evidence="4">
    <location>
        <begin position="138"/>
        <end position="164"/>
    </location>
</feature>
<reference evidence="6 7" key="1">
    <citation type="submission" date="2023-09" db="EMBL/GenBank/DDBJ databases">
        <title>Xinfangfangia sedmenti sp. nov., isolated the sedment.</title>
        <authorList>
            <person name="Xu L."/>
        </authorList>
    </citation>
    <scope>NUCLEOTIDE SEQUENCE [LARGE SCALE GENOMIC DNA]</scope>
    <source>
        <strain evidence="6 7">LG-4</strain>
    </source>
</reference>
<evidence type="ECO:0000256" key="3">
    <source>
        <dbReference type="ARBA" id="ARBA00023136"/>
    </source>
</evidence>
<evidence type="ECO:0000256" key="4">
    <source>
        <dbReference type="SAM" id="Phobius"/>
    </source>
</evidence>
<dbReference type="RefSeq" id="WP_310459315.1">
    <property type="nucleotide sequence ID" value="NZ_JAVKPH010000053.1"/>
</dbReference>
<evidence type="ECO:0000256" key="2">
    <source>
        <dbReference type="ARBA" id="ARBA00022989"/>
    </source>
</evidence>
<keyword evidence="3 4" id="KW-0472">Membrane</keyword>
<feature type="transmembrane region" description="Helical" evidence="4">
    <location>
        <begin position="277"/>
        <end position="295"/>
    </location>
</feature>
<feature type="transmembrane region" description="Helical" evidence="4">
    <location>
        <begin position="81"/>
        <end position="102"/>
    </location>
</feature>
<dbReference type="InterPro" id="IPR050327">
    <property type="entry name" value="Proton-linked_MCT"/>
</dbReference>
<organism evidence="6 7">
    <name type="scientific">Ruixingdingia sedimenti</name>
    <dbReference type="NCBI Taxonomy" id="3073604"/>
    <lineage>
        <taxon>Bacteria</taxon>
        <taxon>Pseudomonadati</taxon>
        <taxon>Pseudomonadota</taxon>
        <taxon>Alphaproteobacteria</taxon>
        <taxon>Rhodobacterales</taxon>
        <taxon>Paracoccaceae</taxon>
        <taxon>Ruixingdingia</taxon>
    </lineage>
</organism>
<feature type="transmembrane region" description="Helical" evidence="4">
    <location>
        <begin position="12"/>
        <end position="33"/>
    </location>
</feature>
<evidence type="ECO:0000313" key="6">
    <source>
        <dbReference type="EMBL" id="MDR5655209.1"/>
    </source>
</evidence>
<dbReference type="Proteomes" id="UP001247754">
    <property type="component" value="Unassembled WGS sequence"/>
</dbReference>